<dbReference type="AlphaFoldDB" id="A0A7R8CGQ8"/>
<keyword evidence="2" id="KW-1185">Reference proteome</keyword>
<accession>A0A7R8CGQ8</accession>
<dbReference type="Proteomes" id="UP000675881">
    <property type="component" value="Chromosome 1"/>
</dbReference>
<name>A0A7R8CGQ8_LEPSM</name>
<evidence type="ECO:0000313" key="2">
    <source>
        <dbReference type="Proteomes" id="UP000675881"/>
    </source>
</evidence>
<gene>
    <name evidence="1" type="ORF">LSAA_2118</name>
</gene>
<reference evidence="1" key="1">
    <citation type="submission" date="2021-02" db="EMBL/GenBank/DDBJ databases">
        <authorList>
            <person name="Bekaert M."/>
        </authorList>
    </citation>
    <scope>NUCLEOTIDE SEQUENCE</scope>
    <source>
        <strain evidence="1">IoA-00</strain>
    </source>
</reference>
<dbReference type="EMBL" id="HG994580">
    <property type="protein sequence ID" value="CAF2760631.1"/>
    <property type="molecule type" value="Genomic_DNA"/>
</dbReference>
<organism evidence="1 2">
    <name type="scientific">Lepeophtheirus salmonis</name>
    <name type="common">Salmon louse</name>
    <name type="synonym">Caligus salmonis</name>
    <dbReference type="NCBI Taxonomy" id="72036"/>
    <lineage>
        <taxon>Eukaryota</taxon>
        <taxon>Metazoa</taxon>
        <taxon>Ecdysozoa</taxon>
        <taxon>Arthropoda</taxon>
        <taxon>Crustacea</taxon>
        <taxon>Multicrustacea</taxon>
        <taxon>Hexanauplia</taxon>
        <taxon>Copepoda</taxon>
        <taxon>Siphonostomatoida</taxon>
        <taxon>Caligidae</taxon>
        <taxon>Lepeophtheirus</taxon>
    </lineage>
</organism>
<protein>
    <submittedName>
        <fullName evidence="1">(salmon louse) hypothetical protein</fullName>
    </submittedName>
</protein>
<evidence type="ECO:0000313" key="1">
    <source>
        <dbReference type="EMBL" id="CAF2760631.1"/>
    </source>
</evidence>
<sequence length="186" mass="20926">MCKFDPRTYSIKIQVAKDPMVDFAGSSGMGNIGVNQLSSFNITGPSLVVGNNEEIKLEDETNMLINNNELTLGMIKIVFCMVWLSPSNYAMFSKENPSRYANTQNRLYDPLVLPTNVSPMGLDSDYFHPDSFSQNPLDDPILENDSTDILRNVVAKENELFDKDWQNDYLISAIDAAISLRNLLLF</sequence>
<proteinExistence type="predicted"/>